<sequence>MKNPILEYRKELINWVNNLDDLEILSELLALKGKDKSIPLVSEPQEEYAVADDFDERFAKGMTGEEFREKIIEHIDSLPWER</sequence>
<name>A0A8J8K8M6_9FLAO</name>
<proteinExistence type="predicted"/>
<comment type="caution">
    <text evidence="1">The sequence shown here is derived from an EMBL/GenBank/DDBJ whole genome shotgun (WGS) entry which is preliminary data.</text>
</comment>
<evidence type="ECO:0000313" key="1">
    <source>
        <dbReference type="EMBL" id="NRS92791.1"/>
    </source>
</evidence>
<reference evidence="1" key="1">
    <citation type="submission" date="2020-05" db="EMBL/GenBank/DDBJ databases">
        <title>Genomic Encyclopedia of Type Strains, Phase IV (KMG-V): Genome sequencing to study the core and pangenomes of soil and plant-associated prokaryotes.</title>
        <authorList>
            <person name="Whitman W."/>
        </authorList>
    </citation>
    <scope>NUCLEOTIDE SEQUENCE</scope>
    <source>
        <strain evidence="1">16F</strain>
    </source>
</reference>
<dbReference type="Proteomes" id="UP000610746">
    <property type="component" value="Unassembled WGS sequence"/>
</dbReference>
<gene>
    <name evidence="1" type="ORF">HNQ03_001871</name>
</gene>
<evidence type="ECO:0000313" key="2">
    <source>
        <dbReference type="Proteomes" id="UP000610746"/>
    </source>
</evidence>
<dbReference type="AlphaFoldDB" id="A0A8J8K8M6"/>
<protein>
    <submittedName>
        <fullName evidence="1">Uncharacterized protein</fullName>
    </submittedName>
</protein>
<organism evidence="1 2">
    <name type="scientific">Frigoriflavimonas asaccharolytica</name>
    <dbReference type="NCBI Taxonomy" id="2735899"/>
    <lineage>
        <taxon>Bacteria</taxon>
        <taxon>Pseudomonadati</taxon>
        <taxon>Bacteroidota</taxon>
        <taxon>Flavobacteriia</taxon>
        <taxon>Flavobacteriales</taxon>
        <taxon>Weeksellaceae</taxon>
        <taxon>Frigoriflavimonas</taxon>
    </lineage>
</organism>
<dbReference type="RefSeq" id="WP_173779380.1">
    <property type="nucleotide sequence ID" value="NZ_JABSNO010000012.1"/>
</dbReference>
<dbReference type="EMBL" id="JABSNO010000012">
    <property type="protein sequence ID" value="NRS92791.1"/>
    <property type="molecule type" value="Genomic_DNA"/>
</dbReference>
<keyword evidence="2" id="KW-1185">Reference proteome</keyword>
<accession>A0A8J8K8M6</accession>